<dbReference type="RefSeq" id="WP_149568306.1">
    <property type="nucleotide sequence ID" value="NZ_CP035807.1"/>
</dbReference>
<evidence type="ECO:0000313" key="9">
    <source>
        <dbReference type="EMBL" id="QEN05065.1"/>
    </source>
</evidence>
<feature type="transmembrane region" description="Helical" evidence="7">
    <location>
        <begin position="165"/>
        <end position="190"/>
    </location>
</feature>
<reference evidence="9 10" key="2">
    <citation type="submission" date="2019-09" db="EMBL/GenBank/DDBJ databases">
        <title>Complete Genome Sequence and Methylome Analysis of free living Spirochaetas.</title>
        <authorList>
            <person name="Leshcheva N."/>
            <person name="Mikheeva N."/>
        </authorList>
    </citation>
    <scope>NUCLEOTIDE SEQUENCE [LARGE SCALE GENOMIC DNA]</scope>
    <source>
        <strain evidence="9 10">P</strain>
    </source>
</reference>
<dbReference type="EMBL" id="CP035807">
    <property type="protein sequence ID" value="QEN05065.1"/>
    <property type="molecule type" value="Genomic_DNA"/>
</dbReference>
<dbReference type="InterPro" id="IPR003004">
    <property type="entry name" value="GspF/PilC"/>
</dbReference>
<organism evidence="9 10">
    <name type="scientific">Thiospirochaeta perfilievii</name>
    <dbReference type="NCBI Taxonomy" id="252967"/>
    <lineage>
        <taxon>Bacteria</taxon>
        <taxon>Pseudomonadati</taxon>
        <taxon>Spirochaetota</taxon>
        <taxon>Spirochaetia</taxon>
        <taxon>Spirochaetales</taxon>
        <taxon>Spirochaetaceae</taxon>
        <taxon>Thiospirochaeta</taxon>
    </lineage>
</organism>
<feature type="transmembrane region" description="Helical" evidence="7">
    <location>
        <begin position="361"/>
        <end position="382"/>
    </location>
</feature>
<evidence type="ECO:0000256" key="5">
    <source>
        <dbReference type="ARBA" id="ARBA00022989"/>
    </source>
</evidence>
<feature type="domain" description="Type II secretion system protein GspF" evidence="8">
    <location>
        <begin position="262"/>
        <end position="380"/>
    </location>
</feature>
<keyword evidence="4 7" id="KW-0812">Transmembrane</keyword>
<evidence type="ECO:0000256" key="7">
    <source>
        <dbReference type="SAM" id="Phobius"/>
    </source>
</evidence>
<proteinExistence type="inferred from homology"/>
<accession>A0A5C1QAI2</accession>
<name>A0A5C1QAI2_9SPIO</name>
<dbReference type="InterPro" id="IPR018076">
    <property type="entry name" value="T2SS_GspF_dom"/>
</dbReference>
<reference evidence="9 10" key="1">
    <citation type="submission" date="2019-02" db="EMBL/GenBank/DDBJ databases">
        <authorList>
            <person name="Fomenkov A."/>
            <person name="Dubinina G."/>
            <person name="Grabovich M."/>
            <person name="Vincze T."/>
            <person name="Roberts R.J."/>
        </authorList>
    </citation>
    <scope>NUCLEOTIDE SEQUENCE [LARGE SCALE GENOMIC DNA]</scope>
    <source>
        <strain evidence="9 10">P</strain>
    </source>
</reference>
<feature type="transmembrane region" description="Helical" evidence="7">
    <location>
        <begin position="210"/>
        <end position="230"/>
    </location>
</feature>
<feature type="domain" description="Type II secretion system protein GspF" evidence="8">
    <location>
        <begin position="65"/>
        <end position="188"/>
    </location>
</feature>
<dbReference type="InterPro" id="IPR042094">
    <property type="entry name" value="T2SS_GspF_sf"/>
</dbReference>
<dbReference type="PANTHER" id="PTHR30012:SF0">
    <property type="entry name" value="TYPE II SECRETION SYSTEM PROTEIN F-RELATED"/>
    <property type="match status" value="1"/>
</dbReference>
<dbReference type="Gene3D" id="1.20.81.30">
    <property type="entry name" value="Type II secretion system (T2SS), domain F"/>
    <property type="match status" value="2"/>
</dbReference>
<protein>
    <submittedName>
        <fullName evidence="9">Type II secretion system F family protein</fullName>
    </submittedName>
</protein>
<sequence length="389" mass="43573">MIEYICRVVDDSGSIKEVIIKASSSEVLETTLQNKNLHLLSFKKSNGLSSTQLGYKLKPKELLIFTQTINMLISANLSINDVVEIAGKTLTDKKLIELCKDVTIRLNRGENFSETLKSLIPNLPILYQGLITVGERTGNLKLIIKQLNTYLEREKLFRDKLQSAMIYPIFILILTSIFSILFITVLLPQFNQMFSTLGDGLGSSLEERGQIVKSVIIGFLLLISSLLLLFRIEDLRMDRILLKLPLIGKIILENSSFTLVFSLSVLSQSYLNIEESLLYTQGVISNLYLKKEVSIIRDKIVGGESLSSAFKSSPFPVRISSFIKVGEKTGNLNSVLDDLSNYFFKESNKRVDGFMVIIDPLFTLLIGGVLFTLILLFILPLLTKMGGLL</sequence>
<keyword evidence="6 7" id="KW-0472">Membrane</keyword>
<dbReference type="AlphaFoldDB" id="A0A5C1QAI2"/>
<evidence type="ECO:0000313" key="10">
    <source>
        <dbReference type="Proteomes" id="UP000323824"/>
    </source>
</evidence>
<evidence type="ECO:0000256" key="3">
    <source>
        <dbReference type="ARBA" id="ARBA00022475"/>
    </source>
</evidence>
<keyword evidence="10" id="KW-1185">Reference proteome</keyword>
<comment type="subcellular location">
    <subcellularLocation>
        <location evidence="1">Cell membrane</location>
        <topology evidence="1">Multi-pass membrane protein</topology>
    </subcellularLocation>
</comment>
<dbReference type="Pfam" id="PF00482">
    <property type="entry name" value="T2SSF"/>
    <property type="match status" value="2"/>
</dbReference>
<evidence type="ECO:0000256" key="6">
    <source>
        <dbReference type="ARBA" id="ARBA00023136"/>
    </source>
</evidence>
<evidence type="ECO:0000256" key="4">
    <source>
        <dbReference type="ARBA" id="ARBA00022692"/>
    </source>
</evidence>
<evidence type="ECO:0000259" key="8">
    <source>
        <dbReference type="Pfam" id="PF00482"/>
    </source>
</evidence>
<dbReference type="PRINTS" id="PR00812">
    <property type="entry name" value="BCTERIALGSPF"/>
</dbReference>
<dbReference type="PANTHER" id="PTHR30012">
    <property type="entry name" value="GENERAL SECRETION PATHWAY PROTEIN"/>
    <property type="match status" value="1"/>
</dbReference>
<gene>
    <name evidence="9" type="ORF">EW093_10205</name>
</gene>
<dbReference type="OrthoDB" id="9805682at2"/>
<evidence type="ECO:0000256" key="1">
    <source>
        <dbReference type="ARBA" id="ARBA00004651"/>
    </source>
</evidence>
<evidence type="ECO:0000256" key="2">
    <source>
        <dbReference type="ARBA" id="ARBA00005745"/>
    </source>
</evidence>
<keyword evidence="3" id="KW-1003">Cell membrane</keyword>
<dbReference type="KEGG" id="sper:EW093_10205"/>
<dbReference type="Proteomes" id="UP000323824">
    <property type="component" value="Chromosome"/>
</dbReference>
<keyword evidence="5 7" id="KW-1133">Transmembrane helix</keyword>
<comment type="similarity">
    <text evidence="2">Belongs to the GSP F family.</text>
</comment>
<dbReference type="GO" id="GO:0005886">
    <property type="term" value="C:plasma membrane"/>
    <property type="evidence" value="ECO:0007669"/>
    <property type="project" value="UniProtKB-SubCell"/>
</dbReference>